<keyword evidence="2" id="KW-1185">Reference proteome</keyword>
<sequence length="43" mass="4785">MGWGRFGFDRVKLSMLACSALYGEHLKENVHTIIGENNYALAA</sequence>
<gene>
    <name evidence="1" type="ordered locus">Phep_1506</name>
</gene>
<dbReference type="Proteomes" id="UP000000852">
    <property type="component" value="Chromosome"/>
</dbReference>
<dbReference type="AlphaFoldDB" id="C6XTT4"/>
<proteinExistence type="predicted"/>
<dbReference type="HOGENOM" id="CLU_3237299_0_0_10"/>
<dbReference type="KEGG" id="phe:Phep_1506"/>
<evidence type="ECO:0000313" key="1">
    <source>
        <dbReference type="EMBL" id="ACU03720.1"/>
    </source>
</evidence>
<accession>C6XTT4</accession>
<evidence type="ECO:0000313" key="2">
    <source>
        <dbReference type="Proteomes" id="UP000000852"/>
    </source>
</evidence>
<name>C6XTT4_PEDHD</name>
<reference evidence="1 2" key="1">
    <citation type="journal article" date="2009" name="Stand. Genomic Sci.">
        <title>Complete genome sequence of Pedobacter heparinus type strain (HIM 762-3).</title>
        <authorList>
            <person name="Han C."/>
            <person name="Spring S."/>
            <person name="Lapidus A."/>
            <person name="Del Rio T.G."/>
            <person name="Tice H."/>
            <person name="Copeland A."/>
            <person name="Cheng J.F."/>
            <person name="Lucas S."/>
            <person name="Chen F."/>
            <person name="Nolan M."/>
            <person name="Bruce D."/>
            <person name="Goodwin L."/>
            <person name="Pitluck S."/>
            <person name="Ivanova N."/>
            <person name="Mavromatis K."/>
            <person name="Mikhailova N."/>
            <person name="Pati A."/>
            <person name="Chen A."/>
            <person name="Palaniappan K."/>
            <person name="Land M."/>
            <person name="Hauser L."/>
            <person name="Chang Y.J."/>
            <person name="Jeffries C.C."/>
            <person name="Saunders E."/>
            <person name="Chertkov O."/>
            <person name="Brettin T."/>
            <person name="Goker M."/>
            <person name="Rohde M."/>
            <person name="Bristow J."/>
            <person name="Eisen J.A."/>
            <person name="Markowitz V."/>
            <person name="Hugenholtz P."/>
            <person name="Kyrpides N.C."/>
            <person name="Klenk H.P."/>
            <person name="Detter J.C."/>
        </authorList>
    </citation>
    <scope>NUCLEOTIDE SEQUENCE [LARGE SCALE GENOMIC DNA]</scope>
    <source>
        <strain evidence="2">ATCC 13125 / DSM 2366 / CIP 104194 / JCM 7457 / NBRC 12017 / NCIMB 9290 / NRRL B-14731 / HIM 762-3</strain>
    </source>
</reference>
<organism evidence="1 2">
    <name type="scientific">Pedobacter heparinus (strain ATCC 13125 / DSM 2366 / CIP 104194 / JCM 7457 / NBRC 12017 / NCIMB 9290 / NRRL B-14731 / HIM 762-3)</name>
    <dbReference type="NCBI Taxonomy" id="485917"/>
    <lineage>
        <taxon>Bacteria</taxon>
        <taxon>Pseudomonadati</taxon>
        <taxon>Bacteroidota</taxon>
        <taxon>Sphingobacteriia</taxon>
        <taxon>Sphingobacteriales</taxon>
        <taxon>Sphingobacteriaceae</taxon>
        <taxon>Pedobacter</taxon>
    </lineage>
</organism>
<dbReference type="EMBL" id="CP001681">
    <property type="protein sequence ID" value="ACU03720.1"/>
    <property type="molecule type" value="Genomic_DNA"/>
</dbReference>
<protein>
    <submittedName>
        <fullName evidence="1">Uncharacterized protein</fullName>
    </submittedName>
</protein>